<dbReference type="InterPro" id="IPR000425">
    <property type="entry name" value="MIP"/>
</dbReference>
<dbReference type="PANTHER" id="PTHR19139">
    <property type="entry name" value="AQUAPORIN TRANSPORTER"/>
    <property type="match status" value="1"/>
</dbReference>
<dbReference type="SUPFAM" id="SSF81338">
    <property type="entry name" value="Aquaporin-like"/>
    <property type="match status" value="1"/>
</dbReference>
<evidence type="ECO:0000256" key="6">
    <source>
        <dbReference type="ARBA" id="ARBA00023136"/>
    </source>
</evidence>
<keyword evidence="5 9" id="KW-1133">Transmembrane helix</keyword>
<dbReference type="Gene3D" id="1.20.1080.10">
    <property type="entry name" value="Glycerol uptake facilitator protein"/>
    <property type="match status" value="1"/>
</dbReference>
<dbReference type="NCBIfam" id="TIGR00861">
    <property type="entry name" value="MIP"/>
    <property type="match status" value="1"/>
</dbReference>
<evidence type="ECO:0000256" key="3">
    <source>
        <dbReference type="ARBA" id="ARBA00022448"/>
    </source>
</evidence>
<evidence type="ECO:0000256" key="9">
    <source>
        <dbReference type="SAM" id="Phobius"/>
    </source>
</evidence>
<evidence type="ECO:0000313" key="10">
    <source>
        <dbReference type="Proteomes" id="UP000515160"/>
    </source>
</evidence>
<dbReference type="PANTHER" id="PTHR19139:SF270">
    <property type="entry name" value="ENTOMOGLYCEROPORIN 1-RELATED"/>
    <property type="match status" value="1"/>
</dbReference>
<feature type="transmembrane region" description="Helical" evidence="9">
    <location>
        <begin position="135"/>
        <end position="158"/>
    </location>
</feature>
<dbReference type="RefSeq" id="XP_034104553.1">
    <property type="nucleotide sequence ID" value="XM_034248662.2"/>
</dbReference>
<evidence type="ECO:0000256" key="7">
    <source>
        <dbReference type="RuleBase" id="RU000477"/>
    </source>
</evidence>
<dbReference type="PROSITE" id="PS00221">
    <property type="entry name" value="MIP"/>
    <property type="match status" value="1"/>
</dbReference>
<comment type="subcellular location">
    <subcellularLocation>
        <location evidence="1">Membrane</location>
        <topology evidence="1">Multi-pass membrane protein</topology>
    </subcellularLocation>
</comment>
<evidence type="ECO:0000313" key="11">
    <source>
        <dbReference type="RefSeq" id="XP_034104553.1"/>
    </source>
</evidence>
<feature type="transmembrane region" description="Helical" evidence="9">
    <location>
        <begin position="192"/>
        <end position="210"/>
    </location>
</feature>
<dbReference type="InterPro" id="IPR023271">
    <property type="entry name" value="Aquaporin-like"/>
</dbReference>
<reference evidence="11" key="1">
    <citation type="submission" date="2025-08" db="UniProtKB">
        <authorList>
            <consortium name="RefSeq"/>
        </authorList>
    </citation>
    <scope>IDENTIFICATION</scope>
    <source>
        <strain evidence="11">15112-1751.03</strain>
        <tissue evidence="11">Whole Adult</tissue>
    </source>
</reference>
<accession>A0A6P8WYN6</accession>
<evidence type="ECO:0000256" key="2">
    <source>
        <dbReference type="ARBA" id="ARBA00006175"/>
    </source>
</evidence>
<dbReference type="CDD" id="cd00333">
    <property type="entry name" value="MIP"/>
    <property type="match status" value="1"/>
</dbReference>
<feature type="transmembrane region" description="Helical" evidence="9">
    <location>
        <begin position="222"/>
        <end position="243"/>
    </location>
</feature>
<proteinExistence type="inferred from homology"/>
<sequence>MSDSQQQHQSVPSIATILNAQQLQRSDDHQQHQQPIIKIPMTTKNAQKSKSNSQDRRFKGLLRNTCIVVGEFLATAMLMFLGCMGCAQSPTFVNSHFQCSINFGFVVLICIQCFGCVSGAHLNPSVTLANYIYRLISWPMAIAYFVAQMVGAFVGYGLVKASLPEDVVCSSDTPKGVCITALGEGISAGQGVLIEFLLTVILIIICCAVWDPRNATFGDSTGIRFGLAIACISLTGGQFTGASMNPARSFAPALWNNAWDNHWIYWVGPLVGAVFAAFLYKYVFRPTGAKPEEELPQ</sequence>
<feature type="region of interest" description="Disordered" evidence="8">
    <location>
        <begin position="29"/>
        <end position="55"/>
    </location>
</feature>
<dbReference type="InterPro" id="IPR034294">
    <property type="entry name" value="Aquaporin_transptr"/>
</dbReference>
<gene>
    <name evidence="11" type="primary">LOC117568197</name>
</gene>
<comment type="similarity">
    <text evidence="2 7">Belongs to the MIP/aquaporin (TC 1.A.8) family.</text>
</comment>
<dbReference type="Proteomes" id="UP000515160">
    <property type="component" value="Chromosome 3"/>
</dbReference>
<feature type="transmembrane region" description="Helical" evidence="9">
    <location>
        <begin position="263"/>
        <end position="283"/>
    </location>
</feature>
<feature type="transmembrane region" description="Helical" evidence="9">
    <location>
        <begin position="101"/>
        <end position="123"/>
    </location>
</feature>
<keyword evidence="3 7" id="KW-0813">Transport</keyword>
<dbReference type="GeneID" id="117568197"/>
<dbReference type="AlphaFoldDB" id="A0A6P8WYN6"/>
<organism evidence="10 11">
    <name type="scientific">Drosophila albomicans</name>
    <name type="common">Fruit fly</name>
    <dbReference type="NCBI Taxonomy" id="7291"/>
    <lineage>
        <taxon>Eukaryota</taxon>
        <taxon>Metazoa</taxon>
        <taxon>Ecdysozoa</taxon>
        <taxon>Arthropoda</taxon>
        <taxon>Hexapoda</taxon>
        <taxon>Insecta</taxon>
        <taxon>Pterygota</taxon>
        <taxon>Neoptera</taxon>
        <taxon>Endopterygota</taxon>
        <taxon>Diptera</taxon>
        <taxon>Brachycera</taxon>
        <taxon>Muscomorpha</taxon>
        <taxon>Ephydroidea</taxon>
        <taxon>Drosophilidae</taxon>
        <taxon>Drosophila</taxon>
    </lineage>
</organism>
<evidence type="ECO:0000256" key="5">
    <source>
        <dbReference type="ARBA" id="ARBA00022989"/>
    </source>
</evidence>
<dbReference type="GO" id="GO:0015267">
    <property type="term" value="F:channel activity"/>
    <property type="evidence" value="ECO:0007669"/>
    <property type="project" value="InterPro"/>
</dbReference>
<feature type="transmembrane region" description="Helical" evidence="9">
    <location>
        <begin position="61"/>
        <end position="81"/>
    </location>
</feature>
<keyword evidence="6 9" id="KW-0472">Membrane</keyword>
<dbReference type="GO" id="GO:0005886">
    <property type="term" value="C:plasma membrane"/>
    <property type="evidence" value="ECO:0007669"/>
    <property type="project" value="TreeGrafter"/>
</dbReference>
<dbReference type="FunFam" id="1.20.1080.10:FF:000020">
    <property type="entry name" value="Entomoglyceroporin 4, isoform A"/>
    <property type="match status" value="1"/>
</dbReference>
<feature type="compositionally biased region" description="Polar residues" evidence="8">
    <location>
        <begin position="42"/>
        <end position="52"/>
    </location>
</feature>
<evidence type="ECO:0000256" key="8">
    <source>
        <dbReference type="SAM" id="MobiDB-lite"/>
    </source>
</evidence>
<dbReference type="PRINTS" id="PR00783">
    <property type="entry name" value="MINTRINSICP"/>
</dbReference>
<keyword evidence="4 7" id="KW-0812">Transmembrane</keyword>
<name>A0A6P8WYN6_DROAB</name>
<keyword evidence="10" id="KW-1185">Reference proteome</keyword>
<dbReference type="Pfam" id="PF00230">
    <property type="entry name" value="MIP"/>
    <property type="match status" value="1"/>
</dbReference>
<evidence type="ECO:0000256" key="1">
    <source>
        <dbReference type="ARBA" id="ARBA00004141"/>
    </source>
</evidence>
<protein>
    <submittedName>
        <fullName evidence="11">Aquaporin AQPAe.a-like isoform X1</fullName>
    </submittedName>
</protein>
<evidence type="ECO:0000256" key="4">
    <source>
        <dbReference type="ARBA" id="ARBA00022692"/>
    </source>
</evidence>
<dbReference type="OrthoDB" id="3222at2759"/>
<dbReference type="InterPro" id="IPR022357">
    <property type="entry name" value="MIP_CS"/>
</dbReference>